<dbReference type="InterPro" id="IPR049730">
    <property type="entry name" value="SNF2/RAD54-like_C"/>
</dbReference>
<dbReference type="InterPro" id="IPR038718">
    <property type="entry name" value="SNF2-like_sf"/>
</dbReference>
<name>A0A6C0IN74_9ZZZZ</name>
<dbReference type="GO" id="GO:0005634">
    <property type="term" value="C:nucleus"/>
    <property type="evidence" value="ECO:0007669"/>
    <property type="project" value="TreeGrafter"/>
</dbReference>
<dbReference type="InterPro" id="IPR014001">
    <property type="entry name" value="Helicase_ATP-bd"/>
</dbReference>
<dbReference type="GO" id="GO:0008094">
    <property type="term" value="F:ATP-dependent activity, acting on DNA"/>
    <property type="evidence" value="ECO:0007669"/>
    <property type="project" value="TreeGrafter"/>
</dbReference>
<keyword evidence="3" id="KW-0067">ATP-binding</keyword>
<feature type="domain" description="Helicase C-terminal" evidence="5">
    <location>
        <begin position="291"/>
        <end position="472"/>
    </location>
</feature>
<organism evidence="6">
    <name type="scientific">viral metagenome</name>
    <dbReference type="NCBI Taxonomy" id="1070528"/>
    <lineage>
        <taxon>unclassified sequences</taxon>
        <taxon>metagenomes</taxon>
        <taxon>organismal metagenomes</taxon>
    </lineage>
</organism>
<dbReference type="SMART" id="SM00487">
    <property type="entry name" value="DEXDc"/>
    <property type="match status" value="1"/>
</dbReference>
<dbReference type="PROSITE" id="PS51192">
    <property type="entry name" value="HELICASE_ATP_BIND_1"/>
    <property type="match status" value="1"/>
</dbReference>
<evidence type="ECO:0000313" key="6">
    <source>
        <dbReference type="EMBL" id="QHT94452.1"/>
    </source>
</evidence>
<sequence length="483" mass="55476">MTSSIHKKYAEVLHRSNSLLQSRLSFKQYQADGVAWCVQKEQTDHLAGAFIADEMGLGKTLLVIMTCLLHYKSSTLFVLPSSLLQQWAQQIKRFTGHEPLIFHGHAKKKINTATLLANPIVLTTYHSVAILKKNKHLPSSNLLHNVQWDRIVFDEAHYLRNINGVWLGANLLKSSFSWFITGTPIQNKYRDFKNICAIASIPATDPPILRRTKHSIGLPLQDPVFHEITVQWKHPQEYHLATHFHQQLHDNNDALTTIVNMQICKQTCILPSLAAKHLFQDQHPIQNQHSKLDTIVTTLRQRNSNGNGKLVFCQYKQEMNTLASLLRKQGLRVNLVDSNYTPKQKQTLLSGGCIPHNCSIKELPIDMTYEINSFLQTDVTILQIQSSCEGLNLQDQYSEVYFVGPAWNPSVEAQAIARCHRFGQTKQVNVFRFRMESFQQTDFTPIFDHNDQPLHVLNMDEYILQKQLRKIQISTDFFQTVHH</sequence>
<dbReference type="InterPro" id="IPR027417">
    <property type="entry name" value="P-loop_NTPase"/>
</dbReference>
<proteinExistence type="predicted"/>
<dbReference type="Pfam" id="PF00176">
    <property type="entry name" value="SNF2-rel_dom"/>
    <property type="match status" value="1"/>
</dbReference>
<dbReference type="CDD" id="cd18793">
    <property type="entry name" value="SF2_C_SNF"/>
    <property type="match status" value="1"/>
</dbReference>
<dbReference type="InterPro" id="IPR000330">
    <property type="entry name" value="SNF2_N"/>
</dbReference>
<dbReference type="SUPFAM" id="SSF52540">
    <property type="entry name" value="P-loop containing nucleoside triphosphate hydrolases"/>
    <property type="match status" value="2"/>
</dbReference>
<evidence type="ECO:0000256" key="3">
    <source>
        <dbReference type="ARBA" id="ARBA00022840"/>
    </source>
</evidence>
<dbReference type="PROSITE" id="PS51194">
    <property type="entry name" value="HELICASE_CTER"/>
    <property type="match status" value="1"/>
</dbReference>
<dbReference type="AlphaFoldDB" id="A0A6C0IN74"/>
<evidence type="ECO:0000256" key="1">
    <source>
        <dbReference type="ARBA" id="ARBA00022741"/>
    </source>
</evidence>
<keyword evidence="1" id="KW-0547">Nucleotide-binding</keyword>
<accession>A0A6C0IN74</accession>
<dbReference type="Gene3D" id="3.40.50.10810">
    <property type="entry name" value="Tandem AAA-ATPase domain"/>
    <property type="match status" value="1"/>
</dbReference>
<evidence type="ECO:0000256" key="2">
    <source>
        <dbReference type="ARBA" id="ARBA00022801"/>
    </source>
</evidence>
<protein>
    <recommendedName>
        <fullName evidence="7">Helicase ATP-binding domain-containing protein</fullName>
    </recommendedName>
</protein>
<evidence type="ECO:0000259" key="4">
    <source>
        <dbReference type="PROSITE" id="PS51192"/>
    </source>
</evidence>
<dbReference type="EMBL" id="MN740221">
    <property type="protein sequence ID" value="QHT94452.1"/>
    <property type="molecule type" value="Genomic_DNA"/>
</dbReference>
<dbReference type="Gene3D" id="3.40.50.300">
    <property type="entry name" value="P-loop containing nucleotide triphosphate hydrolases"/>
    <property type="match status" value="1"/>
</dbReference>
<reference evidence="6" key="1">
    <citation type="journal article" date="2020" name="Nature">
        <title>Giant virus diversity and host interactions through global metagenomics.</title>
        <authorList>
            <person name="Schulz F."/>
            <person name="Roux S."/>
            <person name="Paez-Espino D."/>
            <person name="Jungbluth S."/>
            <person name="Walsh D.A."/>
            <person name="Denef V.J."/>
            <person name="McMahon K.D."/>
            <person name="Konstantinidis K.T."/>
            <person name="Eloe-Fadrosh E.A."/>
            <person name="Kyrpides N.C."/>
            <person name="Woyke T."/>
        </authorList>
    </citation>
    <scope>NUCLEOTIDE SEQUENCE</scope>
    <source>
        <strain evidence="6">GVMAG-M-3300024258-28</strain>
    </source>
</reference>
<dbReference type="InterPro" id="IPR050628">
    <property type="entry name" value="SNF2_RAD54_helicase_TF"/>
</dbReference>
<dbReference type="GO" id="GO:0006281">
    <property type="term" value="P:DNA repair"/>
    <property type="evidence" value="ECO:0007669"/>
    <property type="project" value="TreeGrafter"/>
</dbReference>
<dbReference type="InterPro" id="IPR001650">
    <property type="entry name" value="Helicase_C-like"/>
</dbReference>
<evidence type="ECO:0000259" key="5">
    <source>
        <dbReference type="PROSITE" id="PS51194"/>
    </source>
</evidence>
<keyword evidence="2" id="KW-0378">Hydrolase</keyword>
<dbReference type="GO" id="GO:0016787">
    <property type="term" value="F:hydrolase activity"/>
    <property type="evidence" value="ECO:0007669"/>
    <property type="project" value="UniProtKB-KW"/>
</dbReference>
<dbReference type="GO" id="GO:0005524">
    <property type="term" value="F:ATP binding"/>
    <property type="evidence" value="ECO:0007669"/>
    <property type="project" value="UniProtKB-KW"/>
</dbReference>
<feature type="domain" description="Helicase ATP-binding" evidence="4">
    <location>
        <begin position="40"/>
        <end position="202"/>
    </location>
</feature>
<dbReference type="PANTHER" id="PTHR45626">
    <property type="entry name" value="TRANSCRIPTION TERMINATION FACTOR 2-RELATED"/>
    <property type="match status" value="1"/>
</dbReference>
<evidence type="ECO:0008006" key="7">
    <source>
        <dbReference type="Google" id="ProtNLM"/>
    </source>
</evidence>